<evidence type="ECO:0000313" key="2">
    <source>
        <dbReference type="EMBL" id="MCA6074718.1"/>
    </source>
</evidence>
<dbReference type="EMBL" id="JAIXNE010000004">
    <property type="protein sequence ID" value="MCA6077023.1"/>
    <property type="molecule type" value="Genomic_DNA"/>
</dbReference>
<evidence type="ECO:0000313" key="3">
    <source>
        <dbReference type="EMBL" id="MCA6075895.1"/>
    </source>
</evidence>
<dbReference type="EMBL" id="JAIXNE010000002">
    <property type="protein sequence ID" value="MCA6074718.1"/>
    <property type="molecule type" value="Genomic_DNA"/>
</dbReference>
<keyword evidence="5" id="KW-1185">Reference proteome</keyword>
<accession>A0A9X1HRK2</accession>
<feature type="transmembrane region" description="Helical" evidence="1">
    <location>
        <begin position="20"/>
        <end position="40"/>
    </location>
</feature>
<gene>
    <name evidence="2" type="ORF">LDX50_07540</name>
    <name evidence="3" type="ORF">LDX50_13510</name>
    <name evidence="4" type="ORF">LDX50_19230</name>
</gene>
<dbReference type="AlphaFoldDB" id="A0A9X1HRK2"/>
<protein>
    <submittedName>
        <fullName evidence="4">Uncharacterized protein</fullName>
    </submittedName>
</protein>
<keyword evidence="1" id="KW-0812">Transmembrane</keyword>
<dbReference type="InterPro" id="IPR045749">
    <property type="entry name" value="DUF6090"/>
</dbReference>
<evidence type="ECO:0000313" key="4">
    <source>
        <dbReference type="EMBL" id="MCA6077023.1"/>
    </source>
</evidence>
<dbReference type="EMBL" id="JAIXNE010000003">
    <property type="protein sequence ID" value="MCA6075895.1"/>
    <property type="molecule type" value="Genomic_DNA"/>
</dbReference>
<keyword evidence="1" id="KW-0472">Membrane</keyword>
<proteinExistence type="predicted"/>
<organism evidence="4 5">
    <name type="scientific">Fulvivirga sedimenti</name>
    <dbReference type="NCBI Taxonomy" id="2879465"/>
    <lineage>
        <taxon>Bacteria</taxon>
        <taxon>Pseudomonadati</taxon>
        <taxon>Bacteroidota</taxon>
        <taxon>Cytophagia</taxon>
        <taxon>Cytophagales</taxon>
        <taxon>Fulvivirgaceae</taxon>
        <taxon>Fulvivirga</taxon>
    </lineage>
</organism>
<evidence type="ECO:0000313" key="5">
    <source>
        <dbReference type="Proteomes" id="UP001139409"/>
    </source>
</evidence>
<name>A0A9X1HRK2_9BACT</name>
<evidence type="ECO:0000256" key="1">
    <source>
        <dbReference type="SAM" id="Phobius"/>
    </source>
</evidence>
<reference evidence="4" key="1">
    <citation type="submission" date="2021-09" db="EMBL/GenBank/DDBJ databases">
        <title>Fulvivirga sp. isolated from coastal sediment.</title>
        <authorList>
            <person name="Yu H."/>
        </authorList>
    </citation>
    <scope>NUCLEOTIDE SEQUENCE</scope>
    <source>
        <strain evidence="4">1062</strain>
    </source>
</reference>
<dbReference type="RefSeq" id="WP_225697831.1">
    <property type="nucleotide sequence ID" value="NZ_JAIXNE010000002.1"/>
</dbReference>
<comment type="caution">
    <text evidence="4">The sequence shown here is derived from an EMBL/GenBank/DDBJ whole genome shotgun (WGS) entry which is preliminary data.</text>
</comment>
<sequence>MDKNKTDTPSYRPGRYIKYAMGEIVLVVIGILIALSINNWNTERNNLQQAKQHLSTINLNLLDDVAQAEMLLAETDSAMKFSSIFLDQFKTKIPPDNNIQKYLIYLMYERNIEVNDSGIGALLNSNGLSYIEENLQTKILEYYRHIEQLESREINANAEIKTMFEPYVKENYYWIYNKTNPWPSQANFYVDDPRPVDNIDLASVIADKRLEIMVNGRRYQAIRLAQFYSKTILLAKEIISVIENGQS</sequence>
<dbReference type="Proteomes" id="UP001139409">
    <property type="component" value="Unassembled WGS sequence"/>
</dbReference>
<keyword evidence="1" id="KW-1133">Transmembrane helix</keyword>
<dbReference type="Pfam" id="PF19578">
    <property type="entry name" value="DUF6090"/>
    <property type="match status" value="1"/>
</dbReference>